<proteinExistence type="predicted"/>
<dbReference type="Pfam" id="PF14062">
    <property type="entry name" value="DUF4253"/>
    <property type="match status" value="1"/>
</dbReference>
<dbReference type="InterPro" id="IPR025349">
    <property type="entry name" value="DUF4253"/>
</dbReference>
<dbReference type="AlphaFoldDB" id="A0A1M7QUJ6"/>
<name>A0A1M7QUJ6_9ACTN</name>
<protein>
    <recommendedName>
        <fullName evidence="1">DUF4253 domain-containing protein</fullName>
    </recommendedName>
</protein>
<gene>
    <name evidence="2" type="ORF">SAMN05443668_105369</name>
</gene>
<dbReference type="STRING" id="134849.SAMN05443668_105369"/>
<dbReference type="RefSeq" id="WP_084741486.1">
    <property type="nucleotide sequence ID" value="NZ_FRCS01000005.1"/>
</dbReference>
<organism evidence="2 3">
    <name type="scientific">Cryptosporangium aurantiacum</name>
    <dbReference type="NCBI Taxonomy" id="134849"/>
    <lineage>
        <taxon>Bacteria</taxon>
        <taxon>Bacillati</taxon>
        <taxon>Actinomycetota</taxon>
        <taxon>Actinomycetes</taxon>
        <taxon>Cryptosporangiales</taxon>
        <taxon>Cryptosporangiaceae</taxon>
        <taxon>Cryptosporangium</taxon>
    </lineage>
</organism>
<evidence type="ECO:0000313" key="2">
    <source>
        <dbReference type="EMBL" id="SHN35231.1"/>
    </source>
</evidence>
<feature type="domain" description="DUF4253" evidence="1">
    <location>
        <begin position="145"/>
        <end position="252"/>
    </location>
</feature>
<dbReference type="EMBL" id="FRCS01000005">
    <property type="protein sequence ID" value="SHN35231.1"/>
    <property type="molecule type" value="Genomic_DNA"/>
</dbReference>
<dbReference type="Proteomes" id="UP000184440">
    <property type="component" value="Unassembled WGS sequence"/>
</dbReference>
<sequence>MAAVSSFSDRGGNPQDVFVRLGVALPGLDLLFRTGTGVPVWSYPVDTGEGFDHWLRLRRLHERTGLYPFLVGPGDETADLAFMAENDCDPTAVERGLALDAGRRLAELAAAQDTMSVEEVFLNPDLDVQPSPEPEFVWDKQETLVALIPARAGYEVPGLLSWQGAVNCDVDAADHVAILKRWHDMHGAQLVTLSFDMLELLVPTPPMDPRAAAESAIEQYAYCPDAVDQGVGSLPALAAGQVRSPSWYFWWD</sequence>
<evidence type="ECO:0000259" key="1">
    <source>
        <dbReference type="Pfam" id="PF14062"/>
    </source>
</evidence>
<evidence type="ECO:0000313" key="3">
    <source>
        <dbReference type="Proteomes" id="UP000184440"/>
    </source>
</evidence>
<keyword evidence="3" id="KW-1185">Reference proteome</keyword>
<dbReference type="OrthoDB" id="7839592at2"/>
<reference evidence="2 3" key="1">
    <citation type="submission" date="2016-11" db="EMBL/GenBank/DDBJ databases">
        <authorList>
            <person name="Jaros S."/>
            <person name="Januszkiewicz K."/>
            <person name="Wedrychowicz H."/>
        </authorList>
    </citation>
    <scope>NUCLEOTIDE SEQUENCE [LARGE SCALE GENOMIC DNA]</scope>
    <source>
        <strain evidence="2 3">DSM 46144</strain>
    </source>
</reference>
<accession>A0A1M7QUJ6</accession>